<proteinExistence type="predicted"/>
<name>A0A1I5XYM7_HYMAR</name>
<evidence type="ECO:0000313" key="1">
    <source>
        <dbReference type="EMBL" id="SFQ37045.1"/>
    </source>
</evidence>
<dbReference type="EMBL" id="FOXS01000002">
    <property type="protein sequence ID" value="SFQ37045.1"/>
    <property type="molecule type" value="Genomic_DNA"/>
</dbReference>
<dbReference type="Proteomes" id="UP000199029">
    <property type="component" value="Unassembled WGS sequence"/>
</dbReference>
<protein>
    <submittedName>
        <fullName evidence="1">Uncharacterized protein</fullName>
    </submittedName>
</protein>
<organism evidence="1 2">
    <name type="scientific">Hymenobacter arizonensis</name>
    <name type="common">Siccationidurans arizonensis</name>
    <dbReference type="NCBI Taxonomy" id="1227077"/>
    <lineage>
        <taxon>Bacteria</taxon>
        <taxon>Pseudomonadati</taxon>
        <taxon>Bacteroidota</taxon>
        <taxon>Cytophagia</taxon>
        <taxon>Cytophagales</taxon>
        <taxon>Hymenobacteraceae</taxon>
        <taxon>Hymenobacter</taxon>
    </lineage>
</organism>
<dbReference type="AlphaFoldDB" id="A0A1I5XYM7"/>
<dbReference type="STRING" id="1227077.SAMN04515668_2121"/>
<accession>A0A1I5XYM7</accession>
<gene>
    <name evidence="1" type="ORF">SAMN04515668_2121</name>
</gene>
<reference evidence="2" key="1">
    <citation type="submission" date="2016-10" db="EMBL/GenBank/DDBJ databases">
        <authorList>
            <person name="Varghese N."/>
            <person name="Submissions S."/>
        </authorList>
    </citation>
    <scope>NUCLEOTIDE SEQUENCE [LARGE SCALE GENOMIC DNA]</scope>
    <source>
        <strain evidence="2">OR362-8,ATCC BAA-1266,JCM 13504</strain>
    </source>
</reference>
<evidence type="ECO:0000313" key="2">
    <source>
        <dbReference type="Proteomes" id="UP000199029"/>
    </source>
</evidence>
<keyword evidence="2" id="KW-1185">Reference proteome</keyword>
<sequence>MAFVWCLASCQKDDSAAPRIDAPFGQQVALRQQQSGAFPNQRVPELTIGVDAVNDSRCPQDVVCVWGGIAEAVLSVQASDGSSQSLKLVLSNVSADAQGVVQANGRTYLVVLHDVTPYPSRATAQQPKSVVISVQRN</sequence>